<evidence type="ECO:0000313" key="1">
    <source>
        <dbReference type="EMBL" id="GAA4860451.1"/>
    </source>
</evidence>
<comment type="caution">
    <text evidence="1">The sequence shown here is derived from an EMBL/GenBank/DDBJ whole genome shotgun (WGS) entry which is preliminary data.</text>
</comment>
<evidence type="ECO:0000313" key="2">
    <source>
        <dbReference type="Proteomes" id="UP001501323"/>
    </source>
</evidence>
<reference evidence="2" key="1">
    <citation type="journal article" date="2019" name="Int. J. Syst. Evol. Microbiol.">
        <title>The Global Catalogue of Microorganisms (GCM) 10K type strain sequencing project: providing services to taxonomists for standard genome sequencing and annotation.</title>
        <authorList>
            <consortium name="The Broad Institute Genomics Platform"/>
            <consortium name="The Broad Institute Genome Sequencing Center for Infectious Disease"/>
            <person name="Wu L."/>
            <person name="Ma J."/>
        </authorList>
    </citation>
    <scope>NUCLEOTIDE SEQUENCE [LARGE SCALE GENOMIC DNA]</scope>
    <source>
        <strain evidence="2">JCM 18392</strain>
    </source>
</reference>
<gene>
    <name evidence="1" type="ORF">GCM10023332_10590</name>
</gene>
<keyword evidence="2" id="KW-1185">Reference proteome</keyword>
<dbReference type="Proteomes" id="UP001501323">
    <property type="component" value="Unassembled WGS sequence"/>
</dbReference>
<sequence length="346" mass="37472">MHATLSPDQLIDDPHWLCFGFNPAQRRLYFLHASDGEMERAVFLDQGAFDVSRCVGIELEDVAAALADRPRALPGVILHPAFACSTLLARCLEQPGRSRVLRELPVFSGLAQARLQVDACTWRLLLDCVATLTARPFPGHGLCFNKPSNVFLPAALDFLEAAPAGQAVLIDLGLPEFLLSCAKKAAAGPRPLLAMYLALDPTGAHAARHGVHLPTAPVLSLAGLVWHWQMQLLHRIARSGHSSRVRRLGVDAFLDAPVAASEAALAWLAQAPGIGIDPARIATLMQGDAKRPGQRLDAGLRKTQAEEALARHRQEIDAALEWCERTFGPWQRAYQTGIAPLSFPAA</sequence>
<dbReference type="EMBL" id="BAABJY010000001">
    <property type="protein sequence ID" value="GAA4860451.1"/>
    <property type="molecule type" value="Genomic_DNA"/>
</dbReference>
<accession>A0ABP9DYG9</accession>
<protein>
    <submittedName>
        <fullName evidence="1">Uncharacterized protein</fullName>
    </submittedName>
</protein>
<dbReference type="RefSeq" id="WP_345294436.1">
    <property type="nucleotide sequence ID" value="NZ_BAABJY010000001.1"/>
</dbReference>
<proteinExistence type="predicted"/>
<name>A0ABP9DYG9_9GAMM</name>
<organism evidence="1 2">
    <name type="scientific">Luteimonas vadosa</name>
    <dbReference type="NCBI Taxonomy" id="1165507"/>
    <lineage>
        <taxon>Bacteria</taxon>
        <taxon>Pseudomonadati</taxon>
        <taxon>Pseudomonadota</taxon>
        <taxon>Gammaproteobacteria</taxon>
        <taxon>Lysobacterales</taxon>
        <taxon>Lysobacteraceae</taxon>
        <taxon>Luteimonas</taxon>
    </lineage>
</organism>